<feature type="coiled-coil region" evidence="1">
    <location>
        <begin position="91"/>
        <end position="132"/>
    </location>
</feature>
<organism evidence="3 4">
    <name type="scientific">Exocentrus adspersus</name>
    <dbReference type="NCBI Taxonomy" id="1586481"/>
    <lineage>
        <taxon>Eukaryota</taxon>
        <taxon>Metazoa</taxon>
        <taxon>Ecdysozoa</taxon>
        <taxon>Arthropoda</taxon>
        <taxon>Hexapoda</taxon>
        <taxon>Insecta</taxon>
        <taxon>Pterygota</taxon>
        <taxon>Neoptera</taxon>
        <taxon>Endopterygota</taxon>
        <taxon>Coleoptera</taxon>
        <taxon>Polyphaga</taxon>
        <taxon>Cucujiformia</taxon>
        <taxon>Chrysomeloidea</taxon>
        <taxon>Cerambycidae</taxon>
        <taxon>Lamiinae</taxon>
        <taxon>Acanthocinini</taxon>
        <taxon>Exocentrus</taxon>
    </lineage>
</organism>
<keyword evidence="1" id="KW-0175">Coiled coil</keyword>
<keyword evidence="4" id="KW-1185">Reference proteome</keyword>
<feature type="coiled-coil region" evidence="1">
    <location>
        <begin position="185"/>
        <end position="215"/>
    </location>
</feature>
<name>A0AAV8VND2_9CUCU</name>
<evidence type="ECO:0000256" key="2">
    <source>
        <dbReference type="SAM" id="MobiDB-lite"/>
    </source>
</evidence>
<proteinExistence type="predicted"/>
<evidence type="ECO:0000313" key="3">
    <source>
        <dbReference type="EMBL" id="KAJ8915600.1"/>
    </source>
</evidence>
<feature type="compositionally biased region" description="Basic and acidic residues" evidence="2">
    <location>
        <begin position="243"/>
        <end position="254"/>
    </location>
</feature>
<protein>
    <submittedName>
        <fullName evidence="3">Uncharacterized protein</fullName>
    </submittedName>
</protein>
<feature type="region of interest" description="Disordered" evidence="2">
    <location>
        <begin position="232"/>
        <end position="254"/>
    </location>
</feature>
<reference evidence="3 4" key="1">
    <citation type="journal article" date="2023" name="Insect Mol. Biol.">
        <title>Genome sequencing provides insights into the evolution of gene families encoding plant cell wall-degrading enzymes in longhorned beetles.</title>
        <authorList>
            <person name="Shin N.R."/>
            <person name="Okamura Y."/>
            <person name="Kirsch R."/>
            <person name="Pauchet Y."/>
        </authorList>
    </citation>
    <scope>NUCLEOTIDE SEQUENCE [LARGE SCALE GENOMIC DNA]</scope>
    <source>
        <strain evidence="3">EAD_L_NR</strain>
    </source>
</reference>
<dbReference type="Proteomes" id="UP001159042">
    <property type="component" value="Unassembled WGS sequence"/>
</dbReference>
<evidence type="ECO:0000256" key="1">
    <source>
        <dbReference type="SAM" id="Coils"/>
    </source>
</evidence>
<dbReference type="AlphaFoldDB" id="A0AAV8VND2"/>
<evidence type="ECO:0000313" key="4">
    <source>
        <dbReference type="Proteomes" id="UP001159042"/>
    </source>
</evidence>
<dbReference type="EMBL" id="JANEYG010000051">
    <property type="protein sequence ID" value="KAJ8915600.1"/>
    <property type="molecule type" value="Genomic_DNA"/>
</dbReference>
<gene>
    <name evidence="3" type="ORF">NQ315_003380</name>
</gene>
<comment type="caution">
    <text evidence="3">The sequence shown here is derived from an EMBL/GenBank/DDBJ whole genome shotgun (WGS) entry which is preliminary data.</text>
</comment>
<accession>A0AAV8VND2</accession>
<sequence length="254" mass="29950">MDPQLRKAIQDVKEKRNHSDSTIDSVELEKCLREFKTELYIKRRHNSVYHDEILKRDGYLRSFMQKVNEMYTRLQAEHAEAIDLSKKTQIAAEALEKLRIYVRENEKLKKEKEKFEEMYIKVNAKYEKLEQLLGTNSSVNNPNLLTKIVFNQWKLNTAHCEAQTQQRNEILNKVTEHFTAEKTTNVKLIQENEHIKEIKKQLEEDNLKLKERCQENLAIIASLKTKIKMLEDARSQNPTRPEGGIKDEPIEIGD</sequence>